<dbReference type="Proteomes" id="UP001337655">
    <property type="component" value="Unassembled WGS sequence"/>
</dbReference>
<comment type="subcellular location">
    <subcellularLocation>
        <location evidence="3">Mitochondrion inner membrane</location>
        <topology evidence="3">Peripheral membrane protein</topology>
    </subcellularLocation>
    <subcellularLocation>
        <location evidence="2">Mitochondrion intermembrane space</location>
    </subcellularLocation>
</comment>
<evidence type="ECO:0000313" key="14">
    <source>
        <dbReference type="EMBL" id="KAK5170433.1"/>
    </source>
</evidence>
<comment type="function">
    <text evidence="1">Accessory subunit of the mitochondrial membrane respiratory chain NADH dehydrogenase (Complex I), that is believed not to be involved in catalysis. Complex I functions in the transfer of electrons from NADH to the respiratory chain. The immediate electron acceptor for the enzyme is believed to be ubiquinone.</text>
</comment>
<evidence type="ECO:0000256" key="9">
    <source>
        <dbReference type="ARBA" id="ARBA00022982"/>
    </source>
</evidence>
<dbReference type="PANTHER" id="PTHR20900">
    <property type="entry name" value="NADH:UBIQUINONE OXIDOREDUCTASE B18-LIKE SUBUNIT"/>
    <property type="match status" value="1"/>
</dbReference>
<gene>
    <name evidence="14" type="ORF">LTR77_005021</name>
</gene>
<protein>
    <recommendedName>
        <fullName evidence="5">NADH dehydrogenase [ubiquinone] 1 beta subcomplex subunit 7</fullName>
    </recommendedName>
</protein>
<evidence type="ECO:0000256" key="1">
    <source>
        <dbReference type="ARBA" id="ARBA00003195"/>
    </source>
</evidence>
<organism evidence="14 15">
    <name type="scientific">Saxophila tyrrhenica</name>
    <dbReference type="NCBI Taxonomy" id="1690608"/>
    <lineage>
        <taxon>Eukaryota</taxon>
        <taxon>Fungi</taxon>
        <taxon>Dikarya</taxon>
        <taxon>Ascomycota</taxon>
        <taxon>Pezizomycotina</taxon>
        <taxon>Dothideomycetes</taxon>
        <taxon>Dothideomycetidae</taxon>
        <taxon>Mycosphaerellales</taxon>
        <taxon>Extremaceae</taxon>
        <taxon>Saxophila</taxon>
    </lineage>
</organism>
<keyword evidence="6" id="KW-0813">Transport</keyword>
<dbReference type="PANTHER" id="PTHR20900:SF0">
    <property type="entry name" value="NADH DEHYDROGENASE [UBIQUINONE] 1 BETA SUBCOMPLEX SUBUNIT 7"/>
    <property type="match status" value="1"/>
</dbReference>
<evidence type="ECO:0000256" key="12">
    <source>
        <dbReference type="ARBA" id="ARBA00023157"/>
    </source>
</evidence>
<name>A0AAV9PEV4_9PEZI</name>
<dbReference type="PROSITE" id="PS51808">
    <property type="entry name" value="CHCH"/>
    <property type="match status" value="1"/>
</dbReference>
<evidence type="ECO:0000256" key="8">
    <source>
        <dbReference type="ARBA" id="ARBA00022792"/>
    </source>
</evidence>
<keyword evidence="15" id="KW-1185">Reference proteome</keyword>
<dbReference type="EMBL" id="JAVRRT010000007">
    <property type="protein sequence ID" value="KAK5170433.1"/>
    <property type="molecule type" value="Genomic_DNA"/>
</dbReference>
<dbReference type="GeneID" id="89926365"/>
<evidence type="ECO:0000256" key="2">
    <source>
        <dbReference type="ARBA" id="ARBA00004569"/>
    </source>
</evidence>
<evidence type="ECO:0000256" key="4">
    <source>
        <dbReference type="ARBA" id="ARBA00008006"/>
    </source>
</evidence>
<proteinExistence type="inferred from homology"/>
<dbReference type="AlphaFoldDB" id="A0AAV9PEV4"/>
<keyword evidence="9" id="KW-0249">Electron transport</keyword>
<evidence type="ECO:0000256" key="10">
    <source>
        <dbReference type="ARBA" id="ARBA00023128"/>
    </source>
</evidence>
<dbReference type="Pfam" id="PF05676">
    <property type="entry name" value="NDUF_B7"/>
    <property type="match status" value="1"/>
</dbReference>
<evidence type="ECO:0000256" key="7">
    <source>
        <dbReference type="ARBA" id="ARBA00022660"/>
    </source>
</evidence>
<keyword evidence="8" id="KW-0999">Mitochondrion inner membrane</keyword>
<comment type="similarity">
    <text evidence="4">Belongs to the complex I NDUFB7 subunit family.</text>
</comment>
<dbReference type="RefSeq" id="XP_064659631.1">
    <property type="nucleotide sequence ID" value="XM_064802270.1"/>
</dbReference>
<evidence type="ECO:0000256" key="11">
    <source>
        <dbReference type="ARBA" id="ARBA00023136"/>
    </source>
</evidence>
<keyword evidence="7" id="KW-0679">Respiratory chain</keyword>
<keyword evidence="11" id="KW-0472">Membrane</keyword>
<evidence type="ECO:0000256" key="3">
    <source>
        <dbReference type="ARBA" id="ARBA00004637"/>
    </source>
</evidence>
<feature type="region of interest" description="Disordered" evidence="13">
    <location>
        <begin position="1"/>
        <end position="43"/>
    </location>
</feature>
<comment type="caution">
    <text evidence="14">The sequence shown here is derived from an EMBL/GenBank/DDBJ whole genome shotgun (WGS) entry which is preliminary data.</text>
</comment>
<dbReference type="GO" id="GO:0005758">
    <property type="term" value="C:mitochondrial intermembrane space"/>
    <property type="evidence" value="ECO:0007669"/>
    <property type="project" value="UniProtKB-SubCell"/>
</dbReference>
<accession>A0AAV9PEV4</accession>
<sequence>MAITDTVKDAVGLGDSGPKTRSFLPVSYSPPPPPLTAPSEATRAEMSAARLPLAYRDTCAHLLIPLNKCRYENYYMPFRCVDERHGYEKCQYEEFLLRVKKMDEMREAKGGERSN</sequence>
<dbReference type="InterPro" id="IPR008698">
    <property type="entry name" value="NDUB7"/>
</dbReference>
<keyword evidence="12" id="KW-1015">Disulfide bond</keyword>
<evidence type="ECO:0000256" key="13">
    <source>
        <dbReference type="SAM" id="MobiDB-lite"/>
    </source>
</evidence>
<evidence type="ECO:0000256" key="5">
    <source>
        <dbReference type="ARBA" id="ARBA00018677"/>
    </source>
</evidence>
<evidence type="ECO:0000313" key="15">
    <source>
        <dbReference type="Proteomes" id="UP001337655"/>
    </source>
</evidence>
<keyword evidence="10" id="KW-0496">Mitochondrion</keyword>
<dbReference type="GO" id="GO:0005743">
    <property type="term" value="C:mitochondrial inner membrane"/>
    <property type="evidence" value="ECO:0007669"/>
    <property type="project" value="UniProtKB-SubCell"/>
</dbReference>
<reference evidence="14 15" key="1">
    <citation type="submission" date="2023-08" db="EMBL/GenBank/DDBJ databases">
        <title>Black Yeasts Isolated from many extreme environments.</title>
        <authorList>
            <person name="Coleine C."/>
            <person name="Stajich J.E."/>
            <person name="Selbmann L."/>
        </authorList>
    </citation>
    <scope>NUCLEOTIDE SEQUENCE [LARGE SCALE GENOMIC DNA]</scope>
    <source>
        <strain evidence="14 15">CCFEE 5935</strain>
    </source>
</reference>
<evidence type="ECO:0000256" key="6">
    <source>
        <dbReference type="ARBA" id="ARBA00022448"/>
    </source>
</evidence>